<protein>
    <submittedName>
        <fullName evidence="3">Transporter suffix domain-containing protein</fullName>
    </submittedName>
</protein>
<accession>A0A0G3MAR2</accession>
<dbReference type="InterPro" id="IPR047961">
    <property type="entry name" value="Transp_suffix-like"/>
</dbReference>
<dbReference type="EMBL" id="CP009928">
    <property type="protein sequence ID" value="AKK74152.1"/>
    <property type="molecule type" value="Genomic_DNA"/>
</dbReference>
<name>A0A0G3MAR2_CHRGL</name>
<organism evidence="2 4">
    <name type="scientific">Chryseobacterium gallinarum</name>
    <dbReference type="NCBI Taxonomy" id="1324352"/>
    <lineage>
        <taxon>Bacteria</taxon>
        <taxon>Pseudomonadati</taxon>
        <taxon>Bacteroidota</taxon>
        <taxon>Flavobacteriia</taxon>
        <taxon>Flavobacteriales</taxon>
        <taxon>Weeksellaceae</taxon>
        <taxon>Chryseobacterium group</taxon>
        <taxon>Chryseobacterium</taxon>
    </lineage>
</organism>
<keyword evidence="5" id="KW-1185">Reference proteome</keyword>
<sequence length="70" mass="7535">MTKGKLGGKKILGFTLMGLGILSWIIFLLLSFSDFPDKAATAILVLITGEVLFIISIILLKNAGKVSNNR</sequence>
<dbReference type="Proteomes" id="UP000035213">
    <property type="component" value="Chromosome"/>
</dbReference>
<reference evidence="2 4" key="1">
    <citation type="submission" date="2014-11" db="EMBL/GenBank/DDBJ databases">
        <authorList>
            <person name="Park G.-S."/>
            <person name="Hong S.-J."/>
            <person name="Jung B.K."/>
            <person name="Khan A.R."/>
            <person name="Kwak Y."/>
            <person name="Shin J.-H."/>
        </authorList>
    </citation>
    <scope>NUCLEOTIDE SEQUENCE [LARGE SCALE GENOMIC DNA]</scope>
    <source>
        <strain evidence="2 4">DSM 27622</strain>
    </source>
</reference>
<evidence type="ECO:0000313" key="2">
    <source>
        <dbReference type="EMBL" id="AKK74152.1"/>
    </source>
</evidence>
<evidence type="ECO:0000313" key="3">
    <source>
        <dbReference type="EMBL" id="QIY90035.1"/>
    </source>
</evidence>
<evidence type="ECO:0000313" key="4">
    <source>
        <dbReference type="Proteomes" id="UP000035213"/>
    </source>
</evidence>
<feature type="transmembrane region" description="Helical" evidence="1">
    <location>
        <begin position="39"/>
        <end position="60"/>
    </location>
</feature>
<dbReference type="KEGG" id="cgn:OK18_17445"/>
<gene>
    <name evidence="3" type="ORF">FOB44_04895</name>
    <name evidence="2" type="ORF">OK18_17445</name>
</gene>
<dbReference type="PATRIC" id="fig|1324352.5.peg.3651"/>
<dbReference type="AlphaFoldDB" id="A0A0G3MAR2"/>
<evidence type="ECO:0000256" key="1">
    <source>
        <dbReference type="SAM" id="Phobius"/>
    </source>
</evidence>
<reference evidence="3 5" key="2">
    <citation type="submission" date="2019-09" db="EMBL/GenBank/DDBJ databases">
        <title>FDA dAtabase for Regulatory Grade micrObial Sequences (FDA-ARGOS): Supporting development and validation of Infectious Disease Dx tests.</title>
        <authorList>
            <person name="Sciortino C."/>
            <person name="Tallon L."/>
            <person name="Sadzewicz L."/>
            <person name="Vavikolanu K."/>
            <person name="Mehta A."/>
            <person name="Aluvathingal J."/>
            <person name="Nadendla S."/>
            <person name="Nandy P."/>
            <person name="Geyer C."/>
            <person name="Yan Y."/>
            <person name="Sichtig H."/>
        </authorList>
    </citation>
    <scope>NUCLEOTIDE SEQUENCE [LARGE SCALE GENOMIC DNA]</scope>
    <source>
        <strain evidence="3 5">FDAARGOS_636</strain>
    </source>
</reference>
<evidence type="ECO:0000313" key="5">
    <source>
        <dbReference type="Proteomes" id="UP000501570"/>
    </source>
</evidence>
<dbReference type="Proteomes" id="UP000501570">
    <property type="component" value="Chromosome"/>
</dbReference>
<dbReference type="NCBIfam" id="NF033684">
    <property type="entry name" value="suffix_2_RND"/>
    <property type="match status" value="1"/>
</dbReference>
<dbReference type="EMBL" id="CP050995">
    <property type="protein sequence ID" value="QIY90035.1"/>
    <property type="molecule type" value="Genomic_DNA"/>
</dbReference>
<dbReference type="STRING" id="1324352.OK18_17445"/>
<keyword evidence="1" id="KW-1133">Transmembrane helix</keyword>
<keyword evidence="1" id="KW-0472">Membrane</keyword>
<proteinExistence type="predicted"/>
<feature type="transmembrane region" description="Helical" evidence="1">
    <location>
        <begin position="12"/>
        <end position="33"/>
    </location>
</feature>
<keyword evidence="1" id="KW-0812">Transmembrane</keyword>